<feature type="compositionally biased region" description="Basic and acidic residues" evidence="1">
    <location>
        <begin position="1"/>
        <end position="11"/>
    </location>
</feature>
<keyword evidence="3" id="KW-1185">Reference proteome</keyword>
<reference evidence="2 3" key="1">
    <citation type="journal article" date="2012" name="Science">
        <title>The Paleozoic origin of enzymatic lignin decomposition reconstructed from 31 fungal genomes.</title>
        <authorList>
            <person name="Floudas D."/>
            <person name="Binder M."/>
            <person name="Riley R."/>
            <person name="Barry K."/>
            <person name="Blanchette R.A."/>
            <person name="Henrissat B."/>
            <person name="Martinez A.T."/>
            <person name="Otillar R."/>
            <person name="Spatafora J.W."/>
            <person name="Yadav J.S."/>
            <person name="Aerts A."/>
            <person name="Benoit I."/>
            <person name="Boyd A."/>
            <person name="Carlson A."/>
            <person name="Copeland A."/>
            <person name="Coutinho P.M."/>
            <person name="de Vries R.P."/>
            <person name="Ferreira P."/>
            <person name="Findley K."/>
            <person name="Foster B."/>
            <person name="Gaskell J."/>
            <person name="Glotzer D."/>
            <person name="Gorecki P."/>
            <person name="Heitman J."/>
            <person name="Hesse C."/>
            <person name="Hori C."/>
            <person name="Igarashi K."/>
            <person name="Jurgens J.A."/>
            <person name="Kallen N."/>
            <person name="Kersten P."/>
            <person name="Kohler A."/>
            <person name="Kuees U."/>
            <person name="Kumar T.K.A."/>
            <person name="Kuo A."/>
            <person name="LaButti K."/>
            <person name="Larrondo L.F."/>
            <person name="Lindquist E."/>
            <person name="Ling A."/>
            <person name="Lombard V."/>
            <person name="Lucas S."/>
            <person name="Lundell T."/>
            <person name="Martin R."/>
            <person name="McLaughlin D.J."/>
            <person name="Morgenstern I."/>
            <person name="Morin E."/>
            <person name="Murat C."/>
            <person name="Nagy L.G."/>
            <person name="Nolan M."/>
            <person name="Ohm R.A."/>
            <person name="Patyshakuliyeva A."/>
            <person name="Rokas A."/>
            <person name="Ruiz-Duenas F.J."/>
            <person name="Sabat G."/>
            <person name="Salamov A."/>
            <person name="Samejima M."/>
            <person name="Schmutz J."/>
            <person name="Slot J.C."/>
            <person name="St John F."/>
            <person name="Stenlid J."/>
            <person name="Sun H."/>
            <person name="Sun S."/>
            <person name="Syed K."/>
            <person name="Tsang A."/>
            <person name="Wiebenga A."/>
            <person name="Young D."/>
            <person name="Pisabarro A."/>
            <person name="Eastwood D.C."/>
            <person name="Martin F."/>
            <person name="Cullen D."/>
            <person name="Grigoriev I.V."/>
            <person name="Hibbett D.S."/>
        </authorList>
    </citation>
    <scope>NUCLEOTIDE SEQUENCE [LARGE SCALE GENOMIC DNA]</scope>
    <source>
        <strain evidence="2 3">ATCC 11539</strain>
    </source>
</reference>
<organism evidence="2 3">
    <name type="scientific">Gloeophyllum trabeum (strain ATCC 11539 / FP-39264 / Madison 617)</name>
    <name type="common">Brown rot fungus</name>
    <dbReference type="NCBI Taxonomy" id="670483"/>
    <lineage>
        <taxon>Eukaryota</taxon>
        <taxon>Fungi</taxon>
        <taxon>Dikarya</taxon>
        <taxon>Basidiomycota</taxon>
        <taxon>Agaricomycotina</taxon>
        <taxon>Agaricomycetes</taxon>
        <taxon>Gloeophyllales</taxon>
        <taxon>Gloeophyllaceae</taxon>
        <taxon>Gloeophyllum</taxon>
    </lineage>
</organism>
<dbReference type="STRING" id="670483.S7RM03"/>
<dbReference type="KEGG" id="gtr:GLOTRDRAFT_131076"/>
<evidence type="ECO:0000313" key="3">
    <source>
        <dbReference type="Proteomes" id="UP000030669"/>
    </source>
</evidence>
<accession>S7RM03</accession>
<dbReference type="eggNOG" id="ENOG502SPEW">
    <property type="taxonomic scope" value="Eukaryota"/>
</dbReference>
<feature type="region of interest" description="Disordered" evidence="1">
    <location>
        <begin position="1"/>
        <end position="22"/>
    </location>
</feature>
<sequence length="401" mass="45278">MEDVQGRRQTSEDTGLSDDPRTQIVEEYAQVWEEFYRWEPDMCRQVLLSFSREPQQVVDEPESVGLGQVGDQESEAESDLSFTCWKPDGSTSFINFEEIMAKPFAAHPPYEACTPVSRNIYYRDGDVDDTAQCQFIPYADDPAFNAVTYLTFFPDLAWQTADGLQEPDIDAIQLETLRRLHLGPLGMPLEEIDSHDILPRAVPDLTIGLYAGMLWAATHRDPLPWPGASLSTLGSLATGAWKRECAEDDTLARADSVLTHFCPNLNCIEPHCHTHTFPYPPLIPKKATVNSTGMRLSASQTCGGDCFTHITDYEIFKESVIWEDDDIRTLRDILAITPDSKPCDLAVLCRKPCNEVFAQRCAILPDETIYDFPGRDFQLEQQEETDPIVFDDDMGEEEDKM</sequence>
<dbReference type="GeneID" id="19302217"/>
<dbReference type="OrthoDB" id="6141102at2759"/>
<dbReference type="AlphaFoldDB" id="S7RM03"/>
<proteinExistence type="predicted"/>
<gene>
    <name evidence="2" type="ORF">GLOTRDRAFT_131076</name>
</gene>
<evidence type="ECO:0000313" key="2">
    <source>
        <dbReference type="EMBL" id="EPQ53739.1"/>
    </source>
</evidence>
<dbReference type="OMA" id="PKYESCT"/>
<feature type="region of interest" description="Disordered" evidence="1">
    <location>
        <begin position="59"/>
        <end position="79"/>
    </location>
</feature>
<dbReference type="Proteomes" id="UP000030669">
    <property type="component" value="Unassembled WGS sequence"/>
</dbReference>
<name>S7RM03_GLOTA</name>
<dbReference type="RefSeq" id="XP_007868028.1">
    <property type="nucleotide sequence ID" value="XM_007869837.1"/>
</dbReference>
<dbReference type="HOGENOM" id="CLU_687068_0_0_1"/>
<dbReference type="EMBL" id="KB469305">
    <property type="protein sequence ID" value="EPQ53739.1"/>
    <property type="molecule type" value="Genomic_DNA"/>
</dbReference>
<evidence type="ECO:0000256" key="1">
    <source>
        <dbReference type="SAM" id="MobiDB-lite"/>
    </source>
</evidence>
<protein>
    <submittedName>
        <fullName evidence="2">Uncharacterized protein</fullName>
    </submittedName>
</protein>